<proteinExistence type="predicted"/>
<accession>A0A2P2P4Y9</accession>
<reference evidence="2" key="1">
    <citation type="submission" date="2018-02" db="EMBL/GenBank/DDBJ databases">
        <title>Rhizophora mucronata_Transcriptome.</title>
        <authorList>
            <person name="Meera S.P."/>
            <person name="Sreeshan A."/>
            <person name="Augustine A."/>
        </authorList>
    </citation>
    <scope>NUCLEOTIDE SEQUENCE</scope>
    <source>
        <tissue evidence="2">Leaf</tissue>
    </source>
</reference>
<evidence type="ECO:0000313" key="2">
    <source>
        <dbReference type="EMBL" id="MBX49808.1"/>
    </source>
</evidence>
<dbReference type="EMBL" id="GGEC01069324">
    <property type="protein sequence ID" value="MBX49808.1"/>
    <property type="molecule type" value="Transcribed_RNA"/>
</dbReference>
<dbReference type="AlphaFoldDB" id="A0A2P2P4Y9"/>
<evidence type="ECO:0000256" key="1">
    <source>
        <dbReference type="SAM" id="Phobius"/>
    </source>
</evidence>
<organism evidence="2">
    <name type="scientific">Rhizophora mucronata</name>
    <name type="common">Asiatic mangrove</name>
    <dbReference type="NCBI Taxonomy" id="61149"/>
    <lineage>
        <taxon>Eukaryota</taxon>
        <taxon>Viridiplantae</taxon>
        <taxon>Streptophyta</taxon>
        <taxon>Embryophyta</taxon>
        <taxon>Tracheophyta</taxon>
        <taxon>Spermatophyta</taxon>
        <taxon>Magnoliopsida</taxon>
        <taxon>eudicotyledons</taxon>
        <taxon>Gunneridae</taxon>
        <taxon>Pentapetalae</taxon>
        <taxon>rosids</taxon>
        <taxon>fabids</taxon>
        <taxon>Malpighiales</taxon>
        <taxon>Rhizophoraceae</taxon>
        <taxon>Rhizophora</taxon>
    </lineage>
</organism>
<keyword evidence="1" id="KW-0472">Membrane</keyword>
<sequence>MLSVSLPLPLSPPHPQFNPSMKWCILLVCSCSLCFISMYGFWLKNLIILYVGCCGTVEDEMRFCCWSLVALKDPEMDTTADVYNIKAAHHLFWSISSTQQISSCLVEMICCAVCSCSKVLSHGPTLDCTLLLGTEAQKDMSLYSPSIELNI</sequence>
<keyword evidence="1" id="KW-0812">Transmembrane</keyword>
<keyword evidence="1" id="KW-1133">Transmembrane helix</keyword>
<name>A0A2P2P4Y9_RHIMU</name>
<protein>
    <submittedName>
        <fullName evidence="2">Uncharacterized protein</fullName>
    </submittedName>
</protein>
<feature type="transmembrane region" description="Helical" evidence="1">
    <location>
        <begin position="20"/>
        <end position="42"/>
    </location>
</feature>